<dbReference type="Proteomes" id="UP000095286">
    <property type="component" value="Unplaced"/>
</dbReference>
<sequence>MDDQMETDADVQVVLEENVEVPDEEDKIRILDYEMNYLATNLEKSTMFVMSDGLCVERLFLNELLTHSSHEKLILILNLDEYETLYFIEELKSVKADIEPRNAGMIVKRERLYVSGGAVFIKSQPLIMDILQGVLDPQKIKAVFVYNCGSVHKNDNIVHAIQRIKTTNPGCWIKLFTDNVRSLYYNQSLPTLQSFYDSFRLKNVEFGCRFSDDIRECLDTNKLAISAFEYKLSKEASVIYENLVEQLIRESNTLTTIVTQYYKFEKNEEDGAYYCLHRRTGLEAALHAKSATLEPQHRNYLTNLKNMRLVIKGLINLDVVSLYKWMIALEEEDFVEEMRPTYWHKRPGFEFVKNKIKQMASKYNKQSVLVCDIPVKWHILEDILTEIKEIVKKEPGDILLLGNNSLICQTLLDLLKVGKENMIRSFAAKCRALFSKKDIDSISLVKPKLLWNEDDVEYFEENHFFNKNDAEKTLCAALKKSKSNKRINDIEAGPMSKMTKLNITTKEIVPSKLCIVQSTDRLTILKLLSTRKPLHIITYSPDLALTRTIEIYHALMMKEDKRIKLYTISNKEYELESYQTFVHNESKVFERYIKQFSTICPCRDEDLFQFFDQGLRVSSLKSKYPNVSITTDEETPLVILDSREFKSELPYELSKMGVTIKPLTIEVGDYVLSPDTVMERKALDDLTQSLHEGRIFKQFEGMRKFYKNCILLIESNDKFDAASRRAADPFKGQMNKYGRETKLKLCVLIRKNPQMKIIWMSSPRKSADFLYELKMGMLNPNPDKALSYKAGVIDTLPSGVTQSEAGPVKIVEEMQRVFAKIPSLGLKNIEEIMANPLIPNFKALANMKLDVLEDQYPDSKIASNELFKILNTDFRTINAE</sequence>
<proteinExistence type="predicted"/>
<organism evidence="1 2">
    <name type="scientific">Rhabditophanes sp. KR3021</name>
    <dbReference type="NCBI Taxonomy" id="114890"/>
    <lineage>
        <taxon>Eukaryota</taxon>
        <taxon>Metazoa</taxon>
        <taxon>Ecdysozoa</taxon>
        <taxon>Nematoda</taxon>
        <taxon>Chromadorea</taxon>
        <taxon>Rhabditida</taxon>
        <taxon>Tylenchina</taxon>
        <taxon>Panagrolaimomorpha</taxon>
        <taxon>Strongyloidoidea</taxon>
        <taxon>Alloionematidae</taxon>
        <taxon>Rhabditophanes</taxon>
    </lineage>
</organism>
<reference evidence="2" key="1">
    <citation type="submission" date="2016-11" db="UniProtKB">
        <authorList>
            <consortium name="WormBaseParasite"/>
        </authorList>
    </citation>
    <scope>IDENTIFICATION</scope>
    <source>
        <strain evidence="2">KR3021</strain>
    </source>
</reference>
<protein>
    <submittedName>
        <fullName evidence="2">ERCC4 domain-containing protein</fullName>
    </submittedName>
</protein>
<accession>A0AC35TK37</accession>
<evidence type="ECO:0000313" key="1">
    <source>
        <dbReference type="Proteomes" id="UP000095286"/>
    </source>
</evidence>
<dbReference type="WBParaSite" id="RSKR_0000155700.1">
    <property type="protein sequence ID" value="RSKR_0000155700.1"/>
    <property type="gene ID" value="RSKR_0000155700"/>
</dbReference>
<evidence type="ECO:0000313" key="2">
    <source>
        <dbReference type="WBParaSite" id="RSKR_0000155700.1"/>
    </source>
</evidence>
<name>A0AC35TK37_9BILA</name>